<dbReference type="InterPro" id="IPR029044">
    <property type="entry name" value="Nucleotide-diphossugar_trans"/>
</dbReference>
<comment type="caution">
    <text evidence="5">The sequence shown here is derived from an EMBL/GenBank/DDBJ whole genome shotgun (WGS) entry which is preliminary data.</text>
</comment>
<dbReference type="Gene3D" id="3.90.550.10">
    <property type="entry name" value="Spore Coat Polysaccharide Biosynthesis Protein SpsA, Chain A"/>
    <property type="match status" value="1"/>
</dbReference>
<keyword evidence="3" id="KW-0808">Transferase</keyword>
<dbReference type="RefSeq" id="WP_123694018.1">
    <property type="nucleotide sequence ID" value="NZ_AP019700.1"/>
</dbReference>
<dbReference type="PANTHER" id="PTHR43179">
    <property type="entry name" value="RHAMNOSYLTRANSFERASE WBBL"/>
    <property type="match status" value="1"/>
</dbReference>
<dbReference type="Pfam" id="PF00535">
    <property type="entry name" value="Glycos_transf_2"/>
    <property type="match status" value="1"/>
</dbReference>
<feature type="domain" description="Glycosyltransferase 2-like" evidence="4">
    <location>
        <begin position="12"/>
        <end position="139"/>
    </location>
</feature>
<keyword evidence="2" id="KW-0328">Glycosyltransferase</keyword>
<accession>A0A3N1KSU3</accession>
<evidence type="ECO:0000256" key="1">
    <source>
        <dbReference type="ARBA" id="ARBA00006739"/>
    </source>
</evidence>
<dbReference type="CDD" id="cd04186">
    <property type="entry name" value="GT_2_like_c"/>
    <property type="match status" value="1"/>
</dbReference>
<keyword evidence="6" id="KW-1185">Reference proteome</keyword>
<organism evidence="5 6">
    <name type="scientific">Stella humosa</name>
    <dbReference type="NCBI Taxonomy" id="94"/>
    <lineage>
        <taxon>Bacteria</taxon>
        <taxon>Pseudomonadati</taxon>
        <taxon>Pseudomonadota</taxon>
        <taxon>Alphaproteobacteria</taxon>
        <taxon>Rhodospirillales</taxon>
        <taxon>Stellaceae</taxon>
        <taxon>Stella</taxon>
    </lineage>
</organism>
<evidence type="ECO:0000313" key="6">
    <source>
        <dbReference type="Proteomes" id="UP000278222"/>
    </source>
</evidence>
<evidence type="ECO:0000256" key="3">
    <source>
        <dbReference type="ARBA" id="ARBA00022679"/>
    </source>
</evidence>
<evidence type="ECO:0000259" key="4">
    <source>
        <dbReference type="Pfam" id="PF00535"/>
    </source>
</evidence>
<dbReference type="SUPFAM" id="SSF53448">
    <property type="entry name" value="Nucleotide-diphospho-sugar transferases"/>
    <property type="match status" value="1"/>
</dbReference>
<dbReference type="GO" id="GO:0016757">
    <property type="term" value="F:glycosyltransferase activity"/>
    <property type="evidence" value="ECO:0007669"/>
    <property type="project" value="UniProtKB-KW"/>
</dbReference>
<name>A0A3N1KSU3_9PROT</name>
<dbReference type="InterPro" id="IPR001173">
    <property type="entry name" value="Glyco_trans_2-like"/>
</dbReference>
<comment type="similarity">
    <text evidence="1">Belongs to the glycosyltransferase 2 family.</text>
</comment>
<dbReference type="EMBL" id="RJKX01000017">
    <property type="protein sequence ID" value="ROP83074.1"/>
    <property type="molecule type" value="Genomic_DNA"/>
</dbReference>
<sequence>MDSDRVVPTLDIVVVNWNAGPQLRACLETIANSTGEGFRLGRVIVSDNGSVDGSADGLDDLGLPLAVLRNGANLGFGAACNRATAMGDGDYLLLLNPDTRLEPETLARSVAHMAVHPEIGILGVRLVDADGATHRSCARFPRVRHFVHKITGLDRVLPKLCHGHLMQEWDHRDSRPVDQVMGAFFLMPRPLFEQLGGFDERFFLYFEDVDFAWRAQASGRPCHFLAEVTAFHKGGGTSEQVKPERIFYCLRSRIIYARKHFGWGRAAALTAVTILAEPLSRLALAVASGRPSVVVDTIKAYRLLYADLPRILNTPSTGLRDAGIAAHPIRPAGRH</sequence>
<reference evidence="5 6" key="1">
    <citation type="submission" date="2018-11" db="EMBL/GenBank/DDBJ databases">
        <title>Genomic Encyclopedia of Type Strains, Phase IV (KMG-IV): sequencing the most valuable type-strain genomes for metagenomic binning, comparative biology and taxonomic classification.</title>
        <authorList>
            <person name="Goeker M."/>
        </authorList>
    </citation>
    <scope>NUCLEOTIDE SEQUENCE [LARGE SCALE GENOMIC DNA]</scope>
    <source>
        <strain evidence="5 6">DSM 5900</strain>
    </source>
</reference>
<dbReference type="PANTHER" id="PTHR43179:SF12">
    <property type="entry name" value="GALACTOFURANOSYLTRANSFERASE GLFT2"/>
    <property type="match status" value="1"/>
</dbReference>
<evidence type="ECO:0000256" key="2">
    <source>
        <dbReference type="ARBA" id="ARBA00022676"/>
    </source>
</evidence>
<evidence type="ECO:0000313" key="5">
    <source>
        <dbReference type="EMBL" id="ROP83074.1"/>
    </source>
</evidence>
<gene>
    <name evidence="5" type="ORF">EDC65_4603</name>
</gene>
<proteinExistence type="inferred from homology"/>
<dbReference type="OrthoDB" id="9783791at2"/>
<protein>
    <recommendedName>
        <fullName evidence="4">Glycosyltransferase 2-like domain-containing protein</fullName>
    </recommendedName>
</protein>
<dbReference type="Proteomes" id="UP000278222">
    <property type="component" value="Unassembled WGS sequence"/>
</dbReference>
<dbReference type="AlphaFoldDB" id="A0A3N1KSU3"/>